<name>A0A120A1B8_9BACE</name>
<sequence>MKKKLFTILLVLPGMFMTQNVHAADIRSSRDIPAVPAHMPVYSPQVAEMIRYDQVEVNMNTGCIGQTIPLVELNDRDFDFSLSLSYNSSGFCPQVPDNYIGRNWALNGLGVIYRKVNGIPDDIRAYRTNPELSEQRFADGFLRMLGNKKFSSPTLEQDIRNNPYHYAQREDMENGVSTIPGISGDIEACADVFYFSMGKHSGKFMINLDGSISAMGNNGGRYQVSLEDMKQFTSTGAQDTYIRITTDDGYVYTFGGQGYASLEYTALSWREWHNVLPPESTIQARHEITAYYLTEIQAPSGRKLNIKYKDIPAVCHESPYKFAFSVIPAPFDGKDVPLSYSLSGRNCFVAKMAGTEQYMYHGAFSGYNEFSLTKVALVDEISTDAGSVKMYYSSRSQLPDYTSGLAMQKGQFPLSCGAKLDKIVYSSHALGKTVAFQYSYQAGNRMFLTSVNHSKYGKYSFEYNGTNGIAAPTPLTSNIDHWGFWRGRKSNQGIVPGISVLNDYPLNYEITTQDRNPTGEDYDCTLLKCVTYPTGGKTKYTYEPHRYSFLLKQTRSSDYLPDRTSLNSSDNKIAGGARIHEVHIMDSDNSPVKTVVYTYGRNMDNGMVMYMPFYRYTFTMDEGIVGKYAVDAVATNSQGFTDIAYPSVHIRYPEVIEHYMEAGNTTLTTPHPYKVVDFVSYEYGVKWYGGEFIFPTYDRFDFYNPDVFFAKDEMQKIYNKNLFAHPSLDYSLMLDKVKAETYYNSKKEVVKSVNYEYDFLDRNNYVLYFYSPSPSLHLRTGLYMHVGKESFSPYVLKTQIVRTYVPDEPDAEKVDKEWFSHTRFGDLLKHSVLKSSGDTLTDVYDYKYCRQTLLAKHSRLLNGKILDMEELVYDSVRNGRCMLYMPTQILKGIPGKMEIRTRYSHYDTYGNPTVRDEDGVVTIYLWGYRGQYPVAKIENSTYAEVQQALGRLPESCSSAITYESVVATLREKLFGARVSTSKYLFSVGLTGKTDPAGRQMEYNYDSQGRLIETCRFNEQGQRNLTGFHQYHLVNESN</sequence>
<comment type="caution">
    <text evidence="2">The sequence shown here is derived from an EMBL/GenBank/DDBJ whole genome shotgun (WGS) entry which is preliminary data.</text>
</comment>
<dbReference type="Proteomes" id="UP000448877">
    <property type="component" value="Unassembled WGS sequence"/>
</dbReference>
<protein>
    <recommendedName>
        <fullName evidence="4">RHS repeat protein</fullName>
    </recommendedName>
</protein>
<proteinExistence type="predicted"/>
<dbReference type="GeneID" id="66309918"/>
<evidence type="ECO:0008006" key="4">
    <source>
        <dbReference type="Google" id="ProtNLM"/>
    </source>
</evidence>
<feature type="signal peptide" evidence="1">
    <location>
        <begin position="1"/>
        <end position="23"/>
    </location>
</feature>
<gene>
    <name evidence="2" type="ORF">F2Y81_08525</name>
</gene>
<organism evidence="2 3">
    <name type="scientific">Bacteroides cellulosilyticus</name>
    <dbReference type="NCBI Taxonomy" id="246787"/>
    <lineage>
        <taxon>Bacteria</taxon>
        <taxon>Pseudomonadati</taxon>
        <taxon>Bacteroidota</taxon>
        <taxon>Bacteroidia</taxon>
        <taxon>Bacteroidales</taxon>
        <taxon>Bacteroidaceae</taxon>
        <taxon>Bacteroides</taxon>
    </lineage>
</organism>
<evidence type="ECO:0000256" key="1">
    <source>
        <dbReference type="SAM" id="SignalP"/>
    </source>
</evidence>
<feature type="chain" id="PRO_5030020460" description="RHS repeat protein" evidence="1">
    <location>
        <begin position="24"/>
        <end position="1037"/>
    </location>
</feature>
<keyword evidence="1" id="KW-0732">Signal</keyword>
<dbReference type="RefSeq" id="WP_007215466.1">
    <property type="nucleotide sequence ID" value="NZ_CABMLT010000021.1"/>
</dbReference>
<dbReference type="InterPro" id="IPR006530">
    <property type="entry name" value="YD"/>
</dbReference>
<reference evidence="2 3" key="1">
    <citation type="journal article" date="2019" name="Nat. Med.">
        <title>A library of human gut bacterial isolates paired with longitudinal multiomics data enables mechanistic microbiome research.</title>
        <authorList>
            <person name="Poyet M."/>
            <person name="Groussin M."/>
            <person name="Gibbons S.M."/>
            <person name="Avila-Pacheco J."/>
            <person name="Jiang X."/>
            <person name="Kearney S.M."/>
            <person name="Perrotta A.R."/>
            <person name="Berdy B."/>
            <person name="Zhao S."/>
            <person name="Lieberman T.D."/>
            <person name="Swanson P.K."/>
            <person name="Smith M."/>
            <person name="Roesemann S."/>
            <person name="Alexander J.E."/>
            <person name="Rich S.A."/>
            <person name="Livny J."/>
            <person name="Vlamakis H."/>
            <person name="Clish C."/>
            <person name="Bullock K."/>
            <person name="Deik A."/>
            <person name="Scott J."/>
            <person name="Pierce K.A."/>
            <person name="Xavier R.J."/>
            <person name="Alm E.J."/>
        </authorList>
    </citation>
    <scope>NUCLEOTIDE SEQUENCE [LARGE SCALE GENOMIC DNA]</scope>
    <source>
        <strain evidence="2 3">BIOML-A6</strain>
    </source>
</reference>
<evidence type="ECO:0000313" key="3">
    <source>
        <dbReference type="Proteomes" id="UP000448877"/>
    </source>
</evidence>
<evidence type="ECO:0000313" key="2">
    <source>
        <dbReference type="EMBL" id="KAA5420109.1"/>
    </source>
</evidence>
<dbReference type="EMBL" id="VVYV01000011">
    <property type="protein sequence ID" value="KAA5420109.1"/>
    <property type="molecule type" value="Genomic_DNA"/>
</dbReference>
<dbReference type="AlphaFoldDB" id="A0A120A1B8"/>
<accession>A0A120A1B8</accession>
<dbReference type="NCBIfam" id="TIGR01643">
    <property type="entry name" value="YD_repeat_2x"/>
    <property type="match status" value="1"/>
</dbReference>